<evidence type="ECO:0008006" key="4">
    <source>
        <dbReference type="Google" id="ProtNLM"/>
    </source>
</evidence>
<organism evidence="2 3">
    <name type="scientific">Candidatus Harrisonbacteria bacterium CG10_big_fil_rev_8_21_14_0_10_40_38</name>
    <dbReference type="NCBI Taxonomy" id="1974583"/>
    <lineage>
        <taxon>Bacteria</taxon>
        <taxon>Candidatus Harrisoniibacteriota</taxon>
    </lineage>
</organism>
<reference evidence="3" key="1">
    <citation type="submission" date="2017-09" db="EMBL/GenBank/DDBJ databases">
        <title>Depth-based differentiation of microbial function through sediment-hosted aquifers and enrichment of novel symbionts in the deep terrestrial subsurface.</title>
        <authorList>
            <person name="Probst A.J."/>
            <person name="Ladd B."/>
            <person name="Jarett J.K."/>
            <person name="Geller-Mcgrath D.E."/>
            <person name="Sieber C.M.K."/>
            <person name="Emerson J.B."/>
            <person name="Anantharaman K."/>
            <person name="Thomas B.C."/>
            <person name="Malmstrom R."/>
            <person name="Stieglmeier M."/>
            <person name="Klingl A."/>
            <person name="Woyke T."/>
            <person name="Ryan C.M."/>
            <person name="Banfield J.F."/>
        </authorList>
    </citation>
    <scope>NUCLEOTIDE SEQUENCE [LARGE SCALE GENOMIC DNA]</scope>
</reference>
<keyword evidence="1" id="KW-0812">Transmembrane</keyword>
<dbReference type="Proteomes" id="UP000231157">
    <property type="component" value="Unassembled WGS sequence"/>
</dbReference>
<keyword evidence="1" id="KW-1133">Transmembrane helix</keyword>
<protein>
    <recommendedName>
        <fullName evidence="4">DUF420 domain-containing protein</fullName>
    </recommendedName>
</protein>
<evidence type="ECO:0000313" key="2">
    <source>
        <dbReference type="EMBL" id="PIR89528.1"/>
    </source>
</evidence>
<accession>A0A2H0USZ2</accession>
<gene>
    <name evidence="2" type="ORF">COU07_01345</name>
</gene>
<evidence type="ECO:0000313" key="3">
    <source>
        <dbReference type="Proteomes" id="UP000231157"/>
    </source>
</evidence>
<sequence>MFSFIRSNKFYVVLPFILVFAVLAFSVIFSWIVFRGADHFLVIHFLDGKADFFGTVTHVFSIVGIGSLIAFLNALFTFFLYHRDRKLAFVLAYSTLFIVLLIFITIAVIISVN</sequence>
<feature type="transmembrane region" description="Helical" evidence="1">
    <location>
        <begin position="87"/>
        <end position="110"/>
    </location>
</feature>
<proteinExistence type="predicted"/>
<keyword evidence="1" id="KW-0472">Membrane</keyword>
<comment type="caution">
    <text evidence="2">The sequence shown here is derived from an EMBL/GenBank/DDBJ whole genome shotgun (WGS) entry which is preliminary data.</text>
</comment>
<feature type="transmembrane region" description="Helical" evidence="1">
    <location>
        <begin position="52"/>
        <end position="80"/>
    </location>
</feature>
<name>A0A2H0USZ2_9BACT</name>
<dbReference type="AlphaFoldDB" id="A0A2H0USZ2"/>
<dbReference type="EMBL" id="PFAZ01000001">
    <property type="protein sequence ID" value="PIR89528.1"/>
    <property type="molecule type" value="Genomic_DNA"/>
</dbReference>
<evidence type="ECO:0000256" key="1">
    <source>
        <dbReference type="SAM" id="Phobius"/>
    </source>
</evidence>
<feature type="transmembrane region" description="Helical" evidence="1">
    <location>
        <begin position="12"/>
        <end position="32"/>
    </location>
</feature>